<evidence type="ECO:0000313" key="1">
    <source>
        <dbReference type="EMBL" id="GAJ19420.1"/>
    </source>
</evidence>
<accession>X1W016</accession>
<dbReference type="EMBL" id="BARW01041985">
    <property type="protein sequence ID" value="GAJ19420.1"/>
    <property type="molecule type" value="Genomic_DNA"/>
</dbReference>
<proteinExistence type="predicted"/>
<sequence>MIALTIMAKLVVDTEELYLALWDEGSTTQP</sequence>
<protein>
    <submittedName>
        <fullName evidence="1">Uncharacterized protein</fullName>
    </submittedName>
</protein>
<feature type="non-terminal residue" evidence="1">
    <location>
        <position position="30"/>
    </location>
</feature>
<comment type="caution">
    <text evidence="1">The sequence shown here is derived from an EMBL/GenBank/DDBJ whole genome shotgun (WGS) entry which is preliminary data.</text>
</comment>
<dbReference type="AlphaFoldDB" id="X1W016"/>
<reference evidence="1" key="1">
    <citation type="journal article" date="2014" name="Front. Microbiol.">
        <title>High frequency of phylogenetically diverse reductive dehalogenase-homologous genes in deep subseafloor sedimentary metagenomes.</title>
        <authorList>
            <person name="Kawai M."/>
            <person name="Futagami T."/>
            <person name="Toyoda A."/>
            <person name="Takaki Y."/>
            <person name="Nishi S."/>
            <person name="Hori S."/>
            <person name="Arai W."/>
            <person name="Tsubouchi T."/>
            <person name="Morono Y."/>
            <person name="Uchiyama I."/>
            <person name="Ito T."/>
            <person name="Fujiyama A."/>
            <person name="Inagaki F."/>
            <person name="Takami H."/>
        </authorList>
    </citation>
    <scope>NUCLEOTIDE SEQUENCE</scope>
    <source>
        <strain evidence="1">Expedition CK06-06</strain>
    </source>
</reference>
<name>X1W016_9ZZZZ</name>
<organism evidence="1">
    <name type="scientific">marine sediment metagenome</name>
    <dbReference type="NCBI Taxonomy" id="412755"/>
    <lineage>
        <taxon>unclassified sequences</taxon>
        <taxon>metagenomes</taxon>
        <taxon>ecological metagenomes</taxon>
    </lineage>
</organism>
<gene>
    <name evidence="1" type="ORF">S12H4_62521</name>
</gene>